<keyword evidence="6" id="KW-0411">Iron-sulfur</keyword>
<evidence type="ECO:0000313" key="10">
    <source>
        <dbReference type="EMBL" id="TGU70547.1"/>
    </source>
</evidence>
<evidence type="ECO:0000256" key="1">
    <source>
        <dbReference type="ARBA" id="ARBA00022485"/>
    </source>
</evidence>
<dbReference type="InterPro" id="IPR005122">
    <property type="entry name" value="Uracil-DNA_glycosylase-like"/>
</dbReference>
<keyword evidence="5" id="KW-0408">Iron</keyword>
<dbReference type="GO" id="GO:0051539">
    <property type="term" value="F:4 iron, 4 sulfur cluster binding"/>
    <property type="evidence" value="ECO:0007669"/>
    <property type="project" value="UniProtKB-KW"/>
</dbReference>
<dbReference type="PANTHER" id="PTHR33693">
    <property type="entry name" value="TYPE-5 URACIL-DNA GLYCOSYLASE"/>
    <property type="match status" value="1"/>
</dbReference>
<feature type="domain" description="Uracil-DNA glycosylase-like" evidence="9">
    <location>
        <begin position="104"/>
        <end position="217"/>
    </location>
</feature>
<gene>
    <name evidence="10" type="ORF">E4633_16220</name>
</gene>
<keyword evidence="1" id="KW-0004">4Fe-4S</keyword>
<dbReference type="Proteomes" id="UP000306416">
    <property type="component" value="Unassembled WGS sequence"/>
</dbReference>
<dbReference type="Pfam" id="PF03167">
    <property type="entry name" value="UDG"/>
    <property type="match status" value="1"/>
</dbReference>
<evidence type="ECO:0000256" key="2">
    <source>
        <dbReference type="ARBA" id="ARBA00022723"/>
    </source>
</evidence>
<reference evidence="10 11" key="1">
    <citation type="submission" date="2019-04" db="EMBL/GenBank/DDBJ databases">
        <title>Geobacter oryzae sp. nov., ferric-reducing bacteria isolated from paddy soil.</title>
        <authorList>
            <person name="Xu Z."/>
            <person name="Masuda Y."/>
            <person name="Itoh H."/>
            <person name="Senoo K."/>
        </authorList>
    </citation>
    <scope>NUCLEOTIDE SEQUENCE [LARGE SCALE GENOMIC DNA]</scope>
    <source>
        <strain evidence="10 11">Red111</strain>
    </source>
</reference>
<evidence type="ECO:0000256" key="5">
    <source>
        <dbReference type="ARBA" id="ARBA00023004"/>
    </source>
</evidence>
<accession>A0A4S1CB66</accession>
<dbReference type="InterPro" id="IPR051536">
    <property type="entry name" value="UDG_Type-4/5"/>
</dbReference>
<dbReference type="SUPFAM" id="SSF52141">
    <property type="entry name" value="Uracil-DNA glycosylase-like"/>
    <property type="match status" value="1"/>
</dbReference>
<dbReference type="GO" id="GO:0097506">
    <property type="term" value="F:deaminated base DNA N-glycosylase activity"/>
    <property type="evidence" value="ECO:0007669"/>
    <property type="project" value="UniProtKB-ARBA"/>
</dbReference>
<dbReference type="EMBL" id="SRSC01000004">
    <property type="protein sequence ID" value="TGU70547.1"/>
    <property type="molecule type" value="Genomic_DNA"/>
</dbReference>
<name>A0A4S1CB66_9BACT</name>
<protein>
    <submittedName>
        <fullName evidence="10">Uracil-DNA glycosylase</fullName>
    </submittedName>
</protein>
<keyword evidence="3" id="KW-0227">DNA damage</keyword>
<evidence type="ECO:0000256" key="7">
    <source>
        <dbReference type="ARBA" id="ARBA00023204"/>
    </source>
</evidence>
<keyword evidence="11" id="KW-1185">Reference proteome</keyword>
<dbReference type="InterPro" id="IPR036895">
    <property type="entry name" value="Uracil-DNA_glycosylase-like_sf"/>
</dbReference>
<evidence type="ECO:0000313" key="11">
    <source>
        <dbReference type="Proteomes" id="UP000306416"/>
    </source>
</evidence>
<comment type="caution">
    <text evidence="10">The sequence shown here is derived from an EMBL/GenBank/DDBJ whole genome shotgun (WGS) entry which is preliminary data.</text>
</comment>
<evidence type="ECO:0000256" key="8">
    <source>
        <dbReference type="SAM" id="MobiDB-lite"/>
    </source>
</evidence>
<proteinExistence type="predicted"/>
<dbReference type="Gene3D" id="3.40.470.10">
    <property type="entry name" value="Uracil-DNA glycosylase-like domain"/>
    <property type="match status" value="1"/>
</dbReference>
<dbReference type="GO" id="GO:0046872">
    <property type="term" value="F:metal ion binding"/>
    <property type="evidence" value="ECO:0007669"/>
    <property type="project" value="UniProtKB-KW"/>
</dbReference>
<feature type="compositionally biased region" description="Low complexity" evidence="8">
    <location>
        <begin position="50"/>
        <end position="88"/>
    </location>
</feature>
<sequence length="226" mass="23368">MAEMEERDLLLRSLKGYLTGLAESGVDELLFEAAPLEELPAASTGTAAASAAGTVGDMPPATAGGAGSGTATSAPSEAAPAAAAAEPSLRQEGQPGSGLLFLMSGEGFAGAPGGLLAKIIAAMKFKQDEICLVSFEAGQDQDAMARVLAAKVTELAPRVVVSLGEEATSLVLNDQTPLARLRGRFRELQGMAVMPTLHPEALLADEGLKRHVWEDMKLVMRRLGRG</sequence>
<keyword evidence="4" id="KW-0378">Hydrolase</keyword>
<keyword evidence="2" id="KW-0479">Metal-binding</keyword>
<dbReference type="GO" id="GO:0006281">
    <property type="term" value="P:DNA repair"/>
    <property type="evidence" value="ECO:0007669"/>
    <property type="project" value="UniProtKB-KW"/>
</dbReference>
<organism evidence="10 11">
    <name type="scientific">Geomonas terrae</name>
    <dbReference type="NCBI Taxonomy" id="2562681"/>
    <lineage>
        <taxon>Bacteria</taxon>
        <taxon>Pseudomonadati</taxon>
        <taxon>Thermodesulfobacteriota</taxon>
        <taxon>Desulfuromonadia</taxon>
        <taxon>Geobacterales</taxon>
        <taxon>Geobacteraceae</taxon>
        <taxon>Geomonas</taxon>
    </lineage>
</organism>
<feature type="region of interest" description="Disordered" evidence="8">
    <location>
        <begin position="50"/>
        <end position="92"/>
    </location>
</feature>
<evidence type="ECO:0000256" key="6">
    <source>
        <dbReference type="ARBA" id="ARBA00023014"/>
    </source>
</evidence>
<evidence type="ECO:0000259" key="9">
    <source>
        <dbReference type="Pfam" id="PF03167"/>
    </source>
</evidence>
<dbReference type="RefSeq" id="WP_135871680.1">
    <property type="nucleotide sequence ID" value="NZ_SRSC01000004.1"/>
</dbReference>
<evidence type="ECO:0000256" key="4">
    <source>
        <dbReference type="ARBA" id="ARBA00022801"/>
    </source>
</evidence>
<keyword evidence="7" id="KW-0234">DNA repair</keyword>
<dbReference type="PANTHER" id="PTHR33693:SF1">
    <property type="entry name" value="TYPE-4 URACIL-DNA GLYCOSYLASE"/>
    <property type="match status" value="1"/>
</dbReference>
<dbReference type="AlphaFoldDB" id="A0A4S1CB66"/>
<evidence type="ECO:0000256" key="3">
    <source>
        <dbReference type="ARBA" id="ARBA00022763"/>
    </source>
</evidence>